<gene>
    <name evidence="6" type="ORF">CEN41_17905</name>
</gene>
<evidence type="ECO:0000256" key="2">
    <source>
        <dbReference type="ARBA" id="ARBA00022630"/>
    </source>
</evidence>
<organism evidence="6 7">
    <name type="scientific">Fischerella thermalis CCMEE 5330</name>
    <dbReference type="NCBI Taxonomy" id="2019670"/>
    <lineage>
        <taxon>Bacteria</taxon>
        <taxon>Bacillati</taxon>
        <taxon>Cyanobacteriota</taxon>
        <taxon>Cyanophyceae</taxon>
        <taxon>Nostocales</taxon>
        <taxon>Hapalosiphonaceae</taxon>
        <taxon>Fischerella</taxon>
    </lineage>
</organism>
<dbReference type="Pfam" id="PF01613">
    <property type="entry name" value="Flavin_Reduct"/>
    <property type="match status" value="1"/>
</dbReference>
<feature type="non-terminal residue" evidence="6">
    <location>
        <position position="196"/>
    </location>
</feature>
<dbReference type="SUPFAM" id="SSF50475">
    <property type="entry name" value="FMN-binding split barrel"/>
    <property type="match status" value="1"/>
</dbReference>
<comment type="caution">
    <text evidence="6">The sequence shown here is derived from an EMBL/GenBank/DDBJ whole genome shotgun (WGS) entry which is preliminary data.</text>
</comment>
<protein>
    <submittedName>
        <fullName evidence="6">Flavoprotein oxygenase</fullName>
    </submittedName>
</protein>
<dbReference type="SMART" id="SM00903">
    <property type="entry name" value="Flavin_Reduct"/>
    <property type="match status" value="1"/>
</dbReference>
<dbReference type="InterPro" id="IPR012349">
    <property type="entry name" value="Split_barrel_FMN-bd"/>
</dbReference>
<evidence type="ECO:0000256" key="1">
    <source>
        <dbReference type="ARBA" id="ARBA00001917"/>
    </source>
</evidence>
<dbReference type="AlphaFoldDB" id="A0A2N6M2T6"/>
<dbReference type="PANTHER" id="PTHR33798:SF5">
    <property type="entry name" value="FLAVIN REDUCTASE LIKE DOMAIN-CONTAINING PROTEIN"/>
    <property type="match status" value="1"/>
</dbReference>
<evidence type="ECO:0000256" key="4">
    <source>
        <dbReference type="ARBA" id="ARBA00038054"/>
    </source>
</evidence>
<evidence type="ECO:0000313" key="6">
    <source>
        <dbReference type="EMBL" id="PMB41094.1"/>
    </source>
</evidence>
<proteinExistence type="inferred from homology"/>
<evidence type="ECO:0000313" key="7">
    <source>
        <dbReference type="Proteomes" id="UP000234966"/>
    </source>
</evidence>
<keyword evidence="3" id="KW-0288">FMN</keyword>
<keyword evidence="2" id="KW-0285">Flavoprotein</keyword>
<evidence type="ECO:0000256" key="3">
    <source>
        <dbReference type="ARBA" id="ARBA00022643"/>
    </source>
</evidence>
<dbReference type="GO" id="GO:0010181">
    <property type="term" value="F:FMN binding"/>
    <property type="evidence" value="ECO:0007669"/>
    <property type="project" value="InterPro"/>
</dbReference>
<sequence>MSVRTFVPSEMSPREAYALLISCVAPRPIAWVSTRAPDGRVNLAPFSFFNAGGANPVSVVFSCTNFRDGRPKDTLRNVHATGEFVVNIAPYWLAEQMNQTSFEYEYGVSEFEQVGLTRAPSLYVQPPRVAESPIAMECKLFQVVAHGAGPVAANYVIGEVLCFHIAETLLKPEGVVDNLVADYIGRMGESWYVRAT</sequence>
<dbReference type="RefSeq" id="WP_102207381.1">
    <property type="nucleotide sequence ID" value="NZ_NMQI01000443.1"/>
</dbReference>
<accession>A0A2N6M2T6</accession>
<dbReference type="PANTHER" id="PTHR33798">
    <property type="entry name" value="FLAVOPROTEIN OXYGENASE"/>
    <property type="match status" value="1"/>
</dbReference>
<dbReference type="Proteomes" id="UP000234966">
    <property type="component" value="Unassembled WGS sequence"/>
</dbReference>
<comment type="cofactor">
    <cofactor evidence="1">
        <name>FMN</name>
        <dbReference type="ChEBI" id="CHEBI:58210"/>
    </cofactor>
</comment>
<dbReference type="InterPro" id="IPR002563">
    <property type="entry name" value="Flavin_Rdtase-like_dom"/>
</dbReference>
<dbReference type="Gene3D" id="2.30.110.10">
    <property type="entry name" value="Electron Transport, Fmn-binding Protein, Chain A"/>
    <property type="match status" value="1"/>
</dbReference>
<name>A0A2N6M2T6_9CYAN</name>
<evidence type="ECO:0000259" key="5">
    <source>
        <dbReference type="SMART" id="SM00903"/>
    </source>
</evidence>
<reference evidence="6 7" key="1">
    <citation type="submission" date="2017-07" db="EMBL/GenBank/DDBJ databases">
        <title>Genomes of Fischerella (Mastigocladus) sp. strains.</title>
        <authorList>
            <person name="Miller S.R."/>
        </authorList>
    </citation>
    <scope>NUCLEOTIDE SEQUENCE [LARGE SCALE GENOMIC DNA]</scope>
    <source>
        <strain evidence="6 7">CCMEE 5330</strain>
    </source>
</reference>
<dbReference type="GO" id="GO:0016646">
    <property type="term" value="F:oxidoreductase activity, acting on the CH-NH group of donors, NAD or NADP as acceptor"/>
    <property type="evidence" value="ECO:0007669"/>
    <property type="project" value="UniProtKB-ARBA"/>
</dbReference>
<comment type="similarity">
    <text evidence="4">Belongs to the flavoredoxin family.</text>
</comment>
<dbReference type="EMBL" id="NMQI01000443">
    <property type="protein sequence ID" value="PMB41094.1"/>
    <property type="molecule type" value="Genomic_DNA"/>
</dbReference>
<feature type="domain" description="Flavin reductase like" evidence="5">
    <location>
        <begin position="24"/>
        <end position="179"/>
    </location>
</feature>